<dbReference type="OrthoDB" id="1122661at2"/>
<evidence type="ECO:0000313" key="2">
    <source>
        <dbReference type="EMBL" id="KGF33740.1"/>
    </source>
</evidence>
<organism evidence="2 3">
    <name type="scientific">Hoylesella buccalis DNF00853</name>
    <dbReference type="NCBI Taxonomy" id="1401074"/>
    <lineage>
        <taxon>Bacteria</taxon>
        <taxon>Pseudomonadati</taxon>
        <taxon>Bacteroidota</taxon>
        <taxon>Bacteroidia</taxon>
        <taxon>Bacteroidales</taxon>
        <taxon>Prevotellaceae</taxon>
        <taxon>Hoylesella</taxon>
    </lineage>
</organism>
<evidence type="ECO:0000313" key="3">
    <source>
        <dbReference type="Proteomes" id="UP000029556"/>
    </source>
</evidence>
<keyword evidence="1" id="KW-0732">Signal</keyword>
<reference evidence="2 3" key="1">
    <citation type="submission" date="2014-07" db="EMBL/GenBank/DDBJ databases">
        <authorList>
            <person name="McCorrison J."/>
            <person name="Sanka R."/>
            <person name="Torralba M."/>
            <person name="Gillis M."/>
            <person name="Haft D.H."/>
            <person name="Methe B."/>
            <person name="Sutton G."/>
            <person name="Nelson K.E."/>
        </authorList>
    </citation>
    <scope>NUCLEOTIDE SEQUENCE [LARGE SCALE GENOMIC DNA]</scope>
    <source>
        <strain evidence="2 3">DNF00853</strain>
    </source>
</reference>
<dbReference type="EMBL" id="JRNN01000078">
    <property type="protein sequence ID" value="KGF33740.1"/>
    <property type="molecule type" value="Genomic_DNA"/>
</dbReference>
<name>A0A095ZG85_9BACT</name>
<comment type="caution">
    <text evidence="2">The sequence shown here is derived from an EMBL/GenBank/DDBJ whole genome shotgun (WGS) entry which is preliminary data.</text>
</comment>
<dbReference type="PROSITE" id="PS51257">
    <property type="entry name" value="PROKAR_LIPOPROTEIN"/>
    <property type="match status" value="1"/>
</dbReference>
<feature type="chain" id="PRO_5001914320" description="DUF4292 domain-containing protein" evidence="1">
    <location>
        <begin position="25"/>
        <end position="299"/>
    </location>
</feature>
<proteinExistence type="predicted"/>
<feature type="signal peptide" evidence="1">
    <location>
        <begin position="1"/>
        <end position="24"/>
    </location>
</feature>
<evidence type="ECO:0000256" key="1">
    <source>
        <dbReference type="SAM" id="SignalP"/>
    </source>
</evidence>
<sequence>MKKILHGALTVCAVFLLASCASKKAVVKEPLPGKEPHTGTTSPGIAEDMQELAFVQRVFDNQVYAQNIVGNMTFSLTRGGKRISAPGSVRMRKDKVIRLQVFIPFLGTEVGRIEFTPDGVLIIDRMHKEYVRADYRELDFLRDNGLTFYSLQALFWNQLLVPGKEKVSESDLKSFDVRLSPVGETVPLVLKKGSMEYRWNAQKDNGRILSAVVSYQSNQHGKSTLTWNYDNFKAVGVKQFPAKQVFSFMTTATKTPQQGQVTIDMNDVQTDSNWEERSTVSSRYKQMDVKAVLGKLLNR</sequence>
<dbReference type="Pfam" id="PF14125">
    <property type="entry name" value="DUF4292"/>
    <property type="match status" value="1"/>
</dbReference>
<gene>
    <name evidence="2" type="ORF">HMPREF2137_09950</name>
</gene>
<dbReference type="InterPro" id="IPR025634">
    <property type="entry name" value="DUF4292"/>
</dbReference>
<evidence type="ECO:0008006" key="4">
    <source>
        <dbReference type="Google" id="ProtNLM"/>
    </source>
</evidence>
<dbReference type="RefSeq" id="WP_036874026.1">
    <property type="nucleotide sequence ID" value="NZ_JRNN01000078.1"/>
</dbReference>
<accession>A0A095ZG85</accession>
<dbReference type="AlphaFoldDB" id="A0A095ZG85"/>
<protein>
    <recommendedName>
        <fullName evidence="4">DUF4292 domain-containing protein</fullName>
    </recommendedName>
</protein>
<dbReference type="Proteomes" id="UP000029556">
    <property type="component" value="Unassembled WGS sequence"/>
</dbReference>